<feature type="transmembrane region" description="Helical" evidence="2">
    <location>
        <begin position="171"/>
        <end position="192"/>
    </location>
</feature>
<dbReference type="VEuPathDB" id="TriTrypDB:BSAL_80090"/>
<feature type="transmembrane region" description="Helical" evidence="2">
    <location>
        <begin position="204"/>
        <end position="224"/>
    </location>
</feature>
<feature type="transmembrane region" description="Helical" evidence="2">
    <location>
        <begin position="113"/>
        <end position="132"/>
    </location>
</feature>
<evidence type="ECO:0000313" key="3">
    <source>
        <dbReference type="EMBL" id="CUG48654.1"/>
    </source>
</evidence>
<name>A0A0S4IXX9_BODSA</name>
<accession>A0A0S4IXX9</accession>
<feature type="region of interest" description="Disordered" evidence="1">
    <location>
        <begin position="363"/>
        <end position="386"/>
    </location>
</feature>
<dbReference type="AlphaFoldDB" id="A0A0S4IXX9"/>
<feature type="transmembrane region" description="Helical" evidence="2">
    <location>
        <begin position="39"/>
        <end position="60"/>
    </location>
</feature>
<dbReference type="Proteomes" id="UP000051952">
    <property type="component" value="Unassembled WGS sequence"/>
</dbReference>
<gene>
    <name evidence="3" type="ORF">BSAL_80090</name>
</gene>
<keyword evidence="4" id="KW-1185">Reference proteome</keyword>
<keyword evidence="2 3" id="KW-0812">Transmembrane</keyword>
<proteinExistence type="predicted"/>
<reference evidence="4" key="1">
    <citation type="submission" date="2015-09" db="EMBL/GenBank/DDBJ databases">
        <authorList>
            <consortium name="Pathogen Informatics"/>
        </authorList>
    </citation>
    <scope>NUCLEOTIDE SEQUENCE [LARGE SCALE GENOMIC DNA]</scope>
    <source>
        <strain evidence="4">Lake Konstanz</strain>
    </source>
</reference>
<evidence type="ECO:0000256" key="2">
    <source>
        <dbReference type="SAM" id="Phobius"/>
    </source>
</evidence>
<protein>
    <submittedName>
        <fullName evidence="3">Transmembrane protein, putative</fullName>
    </submittedName>
</protein>
<sequence>MDVAMADVRFPAMTIFGAMYLLPGAVYGGVVSITSGEDIAVGVIVLIAVGVLVVGSQVLLAKFVLPLTFFEPYPCPHPTAFVFERVAMLPASRWVPESMERRFMPLLGTRSRAWSLLSVADLLLALCLSAATGVGVGTKGAACSVMPVLVAAIYFSCALLHIVLRPYRRPIDTFVFPAVWVLFGILCILKYMNTSGHEDLIDKMQLALSTLQLFQTACAVVVFVRERQWRVFIQRGIDEGHDEWKPQIRTNNLMLSDGDDRDNGLASLMKMESGVDNHDDDDDEEMFDVLSNNDLTSSLQRRGRRDRSNSMSAAQQAVVEEFWRTNWQTSAAVASASLRADRRSASNGKEVSDVVRALRLATRAEVNGNDDDPHQRQHEEDDDDDVDVGNMLLSWQLPTSPEEEVFVEQLGDGLELSDDDIVDRGPRRIMQPLTFLSPPPTDAPAIFFQRSTVLSAKGRSAGRKKTARQSTKIASYDDI</sequence>
<evidence type="ECO:0000256" key="1">
    <source>
        <dbReference type="SAM" id="MobiDB-lite"/>
    </source>
</evidence>
<organism evidence="3 4">
    <name type="scientific">Bodo saltans</name>
    <name type="common">Flagellated protozoan</name>
    <dbReference type="NCBI Taxonomy" id="75058"/>
    <lineage>
        <taxon>Eukaryota</taxon>
        <taxon>Discoba</taxon>
        <taxon>Euglenozoa</taxon>
        <taxon>Kinetoplastea</taxon>
        <taxon>Metakinetoplastina</taxon>
        <taxon>Eubodonida</taxon>
        <taxon>Bodonidae</taxon>
        <taxon>Bodo</taxon>
    </lineage>
</organism>
<feature type="transmembrane region" description="Helical" evidence="2">
    <location>
        <begin position="12"/>
        <end position="33"/>
    </location>
</feature>
<keyword evidence="2" id="KW-0472">Membrane</keyword>
<feature type="transmembrane region" description="Helical" evidence="2">
    <location>
        <begin position="144"/>
        <end position="164"/>
    </location>
</feature>
<evidence type="ECO:0000313" key="4">
    <source>
        <dbReference type="Proteomes" id="UP000051952"/>
    </source>
</evidence>
<keyword evidence="2" id="KW-1133">Transmembrane helix</keyword>
<feature type="region of interest" description="Disordered" evidence="1">
    <location>
        <begin position="458"/>
        <end position="479"/>
    </location>
</feature>
<dbReference type="EMBL" id="CYKH01000836">
    <property type="protein sequence ID" value="CUG48654.1"/>
    <property type="molecule type" value="Genomic_DNA"/>
</dbReference>